<name>A0ABQ8TNP5_PERAM</name>
<evidence type="ECO:0000313" key="2">
    <source>
        <dbReference type="Proteomes" id="UP001148838"/>
    </source>
</evidence>
<proteinExistence type="predicted"/>
<gene>
    <name evidence="1" type="ORF">ANN_09674</name>
</gene>
<comment type="caution">
    <text evidence="1">The sequence shown here is derived from an EMBL/GenBank/DDBJ whole genome shotgun (WGS) entry which is preliminary data.</text>
</comment>
<accession>A0ABQ8TNP5</accession>
<protein>
    <submittedName>
        <fullName evidence="1">Uncharacterized protein</fullName>
    </submittedName>
</protein>
<organism evidence="1 2">
    <name type="scientific">Periplaneta americana</name>
    <name type="common">American cockroach</name>
    <name type="synonym">Blatta americana</name>
    <dbReference type="NCBI Taxonomy" id="6978"/>
    <lineage>
        <taxon>Eukaryota</taxon>
        <taxon>Metazoa</taxon>
        <taxon>Ecdysozoa</taxon>
        <taxon>Arthropoda</taxon>
        <taxon>Hexapoda</taxon>
        <taxon>Insecta</taxon>
        <taxon>Pterygota</taxon>
        <taxon>Neoptera</taxon>
        <taxon>Polyneoptera</taxon>
        <taxon>Dictyoptera</taxon>
        <taxon>Blattodea</taxon>
        <taxon>Blattoidea</taxon>
        <taxon>Blattidae</taxon>
        <taxon>Blattinae</taxon>
        <taxon>Periplaneta</taxon>
    </lineage>
</organism>
<dbReference type="EMBL" id="JAJSOF020000005">
    <property type="protein sequence ID" value="KAJ4447667.1"/>
    <property type="molecule type" value="Genomic_DNA"/>
</dbReference>
<reference evidence="1 2" key="1">
    <citation type="journal article" date="2022" name="Allergy">
        <title>Genome assembly and annotation of Periplaneta americana reveal a comprehensive cockroach allergen profile.</title>
        <authorList>
            <person name="Wang L."/>
            <person name="Xiong Q."/>
            <person name="Saelim N."/>
            <person name="Wang L."/>
            <person name="Nong W."/>
            <person name="Wan A.T."/>
            <person name="Shi M."/>
            <person name="Liu X."/>
            <person name="Cao Q."/>
            <person name="Hui J.H.L."/>
            <person name="Sookrung N."/>
            <person name="Leung T.F."/>
            <person name="Tungtrongchitr A."/>
            <person name="Tsui S.K.W."/>
        </authorList>
    </citation>
    <scope>NUCLEOTIDE SEQUENCE [LARGE SCALE GENOMIC DNA]</scope>
    <source>
        <strain evidence="1">PWHHKU_190912</strain>
    </source>
</reference>
<dbReference type="Proteomes" id="UP001148838">
    <property type="component" value="Unassembled WGS sequence"/>
</dbReference>
<keyword evidence="2" id="KW-1185">Reference proteome</keyword>
<evidence type="ECO:0000313" key="1">
    <source>
        <dbReference type="EMBL" id="KAJ4447667.1"/>
    </source>
</evidence>
<sequence length="105" mass="11615">MVTAGQEVKTKHTNIIHVTFFAHACHRISEEVRSHFPDVDQLISNVKKVFVKSPSSVSSFKKQCPGVPVPPSAMGFLIGNVQCSYCDNFAYLQKVIKSFNSDDAV</sequence>